<dbReference type="InterPro" id="IPR051938">
    <property type="entry name" value="Apopto_cytoskel_mod"/>
</dbReference>
<sequence length="376" mass="43939">MDRKKAFEILGLTETASEKEIYDKYRQLAKKLHPDKNKGSSDATKKFQELSEAYEYLSSPKVPEEPDLFSCYMCPPKTMFCSEKCLKEYQKLQNGGYLHKTCKGCGGFHDNGTQIKCKIILEVFDELKYTEGMLEDFKQLVNRLLKEARKACEEKKNQIQQERKQCAEKLKSLQEKFIKENYDIPDDDELNELISETKKEENWNNFPNLKNLLTQIKSLQTSDSYNEHKAEIRAIEARLKELNPENFKNSIEKELEEKLKSNGLSKKDLSPENQEKFQVAVASNDIEKKQEIEEIIIEVGVKKELNETVTCIKKAITGQSNLTRTQKEELLNKLEKFIFGNAYQKKIYQQQKRKIDNLIIELRKEITNEQEKSEFA</sequence>
<protein>
    <submittedName>
        <fullName evidence="4">6723_t:CDS:1</fullName>
    </submittedName>
</protein>
<organism evidence="4 5">
    <name type="scientific">Funneliformis geosporum</name>
    <dbReference type="NCBI Taxonomy" id="1117311"/>
    <lineage>
        <taxon>Eukaryota</taxon>
        <taxon>Fungi</taxon>
        <taxon>Fungi incertae sedis</taxon>
        <taxon>Mucoromycota</taxon>
        <taxon>Glomeromycotina</taxon>
        <taxon>Glomeromycetes</taxon>
        <taxon>Glomerales</taxon>
        <taxon>Glomeraceae</taxon>
        <taxon>Funneliformis</taxon>
    </lineage>
</organism>
<dbReference type="PANTHER" id="PTHR44145:SF3">
    <property type="entry name" value="DNAJ HOMOLOG SUBFAMILY A MEMBER 3, MITOCHONDRIAL"/>
    <property type="match status" value="1"/>
</dbReference>
<dbReference type="OrthoDB" id="10250354at2759"/>
<evidence type="ECO:0000256" key="2">
    <source>
        <dbReference type="SAM" id="Coils"/>
    </source>
</evidence>
<dbReference type="SUPFAM" id="SSF46565">
    <property type="entry name" value="Chaperone J-domain"/>
    <property type="match status" value="1"/>
</dbReference>
<dbReference type="CDD" id="cd06257">
    <property type="entry name" value="DnaJ"/>
    <property type="match status" value="1"/>
</dbReference>
<dbReference type="PROSITE" id="PS50076">
    <property type="entry name" value="DNAJ_2"/>
    <property type="match status" value="1"/>
</dbReference>
<dbReference type="EMBL" id="CAMKVN010004523">
    <property type="protein sequence ID" value="CAI2187237.1"/>
    <property type="molecule type" value="Genomic_DNA"/>
</dbReference>
<feature type="coiled-coil region" evidence="2">
    <location>
        <begin position="134"/>
        <end position="176"/>
    </location>
</feature>
<name>A0A9W4SZN9_9GLOM</name>
<dbReference type="Gene3D" id="1.10.287.110">
    <property type="entry name" value="DnaJ domain"/>
    <property type="match status" value="1"/>
</dbReference>
<reference evidence="4" key="1">
    <citation type="submission" date="2022-08" db="EMBL/GenBank/DDBJ databases">
        <authorList>
            <person name="Kallberg Y."/>
            <person name="Tangrot J."/>
            <person name="Rosling A."/>
        </authorList>
    </citation>
    <scope>NUCLEOTIDE SEQUENCE</scope>
    <source>
        <strain evidence="4">Wild A</strain>
    </source>
</reference>
<dbReference type="Pfam" id="PF00226">
    <property type="entry name" value="DnaJ"/>
    <property type="match status" value="1"/>
</dbReference>
<dbReference type="Proteomes" id="UP001153678">
    <property type="component" value="Unassembled WGS sequence"/>
</dbReference>
<proteinExistence type="predicted"/>
<feature type="coiled-coil region" evidence="2">
    <location>
        <begin position="345"/>
        <end position="372"/>
    </location>
</feature>
<dbReference type="AlphaFoldDB" id="A0A9W4SZN9"/>
<keyword evidence="2" id="KW-0175">Coiled coil</keyword>
<keyword evidence="5" id="KW-1185">Reference proteome</keyword>
<evidence type="ECO:0000256" key="1">
    <source>
        <dbReference type="ARBA" id="ARBA00023186"/>
    </source>
</evidence>
<evidence type="ECO:0000313" key="4">
    <source>
        <dbReference type="EMBL" id="CAI2187237.1"/>
    </source>
</evidence>
<comment type="caution">
    <text evidence="4">The sequence shown here is derived from an EMBL/GenBank/DDBJ whole genome shotgun (WGS) entry which is preliminary data.</text>
</comment>
<accession>A0A9W4SZN9</accession>
<dbReference type="InterPro" id="IPR001623">
    <property type="entry name" value="DnaJ_domain"/>
</dbReference>
<keyword evidence="1" id="KW-0143">Chaperone</keyword>
<dbReference type="InterPro" id="IPR036869">
    <property type="entry name" value="J_dom_sf"/>
</dbReference>
<dbReference type="SMART" id="SM00271">
    <property type="entry name" value="DnaJ"/>
    <property type="match status" value="1"/>
</dbReference>
<gene>
    <name evidence="4" type="ORF">FWILDA_LOCUS12976</name>
</gene>
<dbReference type="PANTHER" id="PTHR44145">
    <property type="entry name" value="DNAJ HOMOLOG SUBFAMILY A MEMBER 3, MITOCHONDRIAL"/>
    <property type="match status" value="1"/>
</dbReference>
<evidence type="ECO:0000313" key="5">
    <source>
        <dbReference type="Proteomes" id="UP001153678"/>
    </source>
</evidence>
<dbReference type="PRINTS" id="PR00625">
    <property type="entry name" value="JDOMAIN"/>
</dbReference>
<feature type="domain" description="J" evidence="3">
    <location>
        <begin position="5"/>
        <end position="70"/>
    </location>
</feature>
<evidence type="ECO:0000259" key="3">
    <source>
        <dbReference type="PROSITE" id="PS50076"/>
    </source>
</evidence>